<evidence type="ECO:0000256" key="1">
    <source>
        <dbReference type="SAM" id="MobiDB-lite"/>
    </source>
</evidence>
<gene>
    <name evidence="3" type="ORF">PHYPA_022509</name>
</gene>
<dbReference type="EnsemblPlants" id="Pp3c17_22916V3.1">
    <property type="protein sequence ID" value="PAC:32905723.CDS.1"/>
    <property type="gene ID" value="Pp3c17_22916"/>
</dbReference>
<keyword evidence="2" id="KW-1133">Transmembrane helix</keyword>
<sequence>MVLPRLGRDALPIMAISLSIASSAILRLLFLLHHHHHPRRHNVLAISQSFLLQSPHALHILQAPPHHRQHLHQPCQSHGSSISNFPSPTTTTPPLPPTLQLLQRTIGSSSLVTPSHRAQSRDHGASRSPRKIGFESP</sequence>
<evidence type="ECO:0000256" key="2">
    <source>
        <dbReference type="SAM" id="Phobius"/>
    </source>
</evidence>
<name>A0A2K1J563_PHYPA</name>
<dbReference type="EMBL" id="ABEU02000017">
    <property type="protein sequence ID" value="PNR36658.1"/>
    <property type="molecule type" value="Genomic_DNA"/>
</dbReference>
<reference evidence="4" key="3">
    <citation type="submission" date="2020-12" db="UniProtKB">
        <authorList>
            <consortium name="EnsemblPlants"/>
        </authorList>
    </citation>
    <scope>IDENTIFICATION</scope>
</reference>
<organism evidence="3">
    <name type="scientific">Physcomitrium patens</name>
    <name type="common">Spreading-leaved earth moss</name>
    <name type="synonym">Physcomitrella patens</name>
    <dbReference type="NCBI Taxonomy" id="3218"/>
    <lineage>
        <taxon>Eukaryota</taxon>
        <taxon>Viridiplantae</taxon>
        <taxon>Streptophyta</taxon>
        <taxon>Embryophyta</taxon>
        <taxon>Bryophyta</taxon>
        <taxon>Bryophytina</taxon>
        <taxon>Bryopsida</taxon>
        <taxon>Funariidae</taxon>
        <taxon>Funariales</taxon>
        <taxon>Funariaceae</taxon>
        <taxon>Physcomitrium</taxon>
    </lineage>
</organism>
<dbReference type="InParanoid" id="A0A2K1J563"/>
<evidence type="ECO:0000313" key="5">
    <source>
        <dbReference type="Proteomes" id="UP000006727"/>
    </source>
</evidence>
<accession>A0A2K1J563</accession>
<keyword evidence="2" id="KW-0812">Transmembrane</keyword>
<dbReference type="Gramene" id="Pp3c17_22916V3.1">
    <property type="protein sequence ID" value="PAC:32905723.CDS.1"/>
    <property type="gene ID" value="Pp3c17_22916"/>
</dbReference>
<keyword evidence="2" id="KW-0472">Membrane</keyword>
<feature type="compositionally biased region" description="Polar residues" evidence="1">
    <location>
        <begin position="74"/>
        <end position="87"/>
    </location>
</feature>
<reference evidence="3 5" key="2">
    <citation type="journal article" date="2018" name="Plant J.">
        <title>The Physcomitrella patens chromosome-scale assembly reveals moss genome structure and evolution.</title>
        <authorList>
            <person name="Lang D."/>
            <person name="Ullrich K.K."/>
            <person name="Murat F."/>
            <person name="Fuchs J."/>
            <person name="Jenkins J."/>
            <person name="Haas F.B."/>
            <person name="Piednoel M."/>
            <person name="Gundlach H."/>
            <person name="Van Bel M."/>
            <person name="Meyberg R."/>
            <person name="Vives C."/>
            <person name="Morata J."/>
            <person name="Symeonidi A."/>
            <person name="Hiss M."/>
            <person name="Muchero W."/>
            <person name="Kamisugi Y."/>
            <person name="Saleh O."/>
            <person name="Blanc G."/>
            <person name="Decker E.L."/>
            <person name="van Gessel N."/>
            <person name="Grimwood J."/>
            <person name="Hayes R.D."/>
            <person name="Graham S.W."/>
            <person name="Gunter L.E."/>
            <person name="McDaniel S.F."/>
            <person name="Hoernstein S.N.W."/>
            <person name="Larsson A."/>
            <person name="Li F.W."/>
            <person name="Perroud P.F."/>
            <person name="Phillips J."/>
            <person name="Ranjan P."/>
            <person name="Rokshar D.S."/>
            <person name="Rothfels C.J."/>
            <person name="Schneider L."/>
            <person name="Shu S."/>
            <person name="Stevenson D.W."/>
            <person name="Thummler F."/>
            <person name="Tillich M."/>
            <person name="Villarreal Aguilar J.C."/>
            <person name="Widiez T."/>
            <person name="Wong G.K."/>
            <person name="Wymore A."/>
            <person name="Zhang Y."/>
            <person name="Zimmer A.D."/>
            <person name="Quatrano R.S."/>
            <person name="Mayer K.F.X."/>
            <person name="Goodstein D."/>
            <person name="Casacuberta J.M."/>
            <person name="Vandepoele K."/>
            <person name="Reski R."/>
            <person name="Cuming A.C."/>
            <person name="Tuskan G.A."/>
            <person name="Maumus F."/>
            <person name="Salse J."/>
            <person name="Schmutz J."/>
            <person name="Rensing S.A."/>
        </authorList>
    </citation>
    <scope>NUCLEOTIDE SEQUENCE [LARGE SCALE GENOMIC DNA]</scope>
    <source>
        <strain evidence="4 5">cv. Gransden 2004</strain>
    </source>
</reference>
<proteinExistence type="predicted"/>
<dbReference type="Proteomes" id="UP000006727">
    <property type="component" value="Chromosome 17"/>
</dbReference>
<dbReference type="AlphaFoldDB" id="A0A2K1J563"/>
<keyword evidence="5" id="KW-1185">Reference proteome</keyword>
<feature type="transmembrane region" description="Helical" evidence="2">
    <location>
        <begin position="12"/>
        <end position="32"/>
    </location>
</feature>
<evidence type="ECO:0000313" key="4">
    <source>
        <dbReference type="EnsemblPlants" id="PAC:32905723.CDS.1"/>
    </source>
</evidence>
<reference evidence="3 5" key="1">
    <citation type="journal article" date="2008" name="Science">
        <title>The Physcomitrella genome reveals evolutionary insights into the conquest of land by plants.</title>
        <authorList>
            <person name="Rensing S."/>
            <person name="Lang D."/>
            <person name="Zimmer A."/>
            <person name="Terry A."/>
            <person name="Salamov A."/>
            <person name="Shapiro H."/>
            <person name="Nishiyama T."/>
            <person name="Perroud P.-F."/>
            <person name="Lindquist E."/>
            <person name="Kamisugi Y."/>
            <person name="Tanahashi T."/>
            <person name="Sakakibara K."/>
            <person name="Fujita T."/>
            <person name="Oishi K."/>
            <person name="Shin-I T."/>
            <person name="Kuroki Y."/>
            <person name="Toyoda A."/>
            <person name="Suzuki Y."/>
            <person name="Hashimoto A."/>
            <person name="Yamaguchi K."/>
            <person name="Sugano A."/>
            <person name="Kohara Y."/>
            <person name="Fujiyama A."/>
            <person name="Anterola A."/>
            <person name="Aoki S."/>
            <person name="Ashton N."/>
            <person name="Barbazuk W.B."/>
            <person name="Barker E."/>
            <person name="Bennetzen J."/>
            <person name="Bezanilla M."/>
            <person name="Blankenship R."/>
            <person name="Cho S.H."/>
            <person name="Dutcher S."/>
            <person name="Estelle M."/>
            <person name="Fawcett J.A."/>
            <person name="Gundlach H."/>
            <person name="Hanada K."/>
            <person name="Heyl A."/>
            <person name="Hicks K.A."/>
            <person name="Hugh J."/>
            <person name="Lohr M."/>
            <person name="Mayer K."/>
            <person name="Melkozernov A."/>
            <person name="Murata T."/>
            <person name="Nelson D."/>
            <person name="Pils B."/>
            <person name="Prigge M."/>
            <person name="Reiss B."/>
            <person name="Renner T."/>
            <person name="Rombauts S."/>
            <person name="Rushton P."/>
            <person name="Sanderfoot A."/>
            <person name="Schween G."/>
            <person name="Shiu S.-H."/>
            <person name="Stueber K."/>
            <person name="Theodoulou F.L."/>
            <person name="Tu H."/>
            <person name="Van de Peer Y."/>
            <person name="Verrier P.J."/>
            <person name="Waters E."/>
            <person name="Wood A."/>
            <person name="Yang L."/>
            <person name="Cove D."/>
            <person name="Cuming A."/>
            <person name="Hasebe M."/>
            <person name="Lucas S."/>
            <person name="Mishler D.B."/>
            <person name="Reski R."/>
            <person name="Grigoriev I."/>
            <person name="Quatrano R.S."/>
            <person name="Boore J.L."/>
        </authorList>
    </citation>
    <scope>NUCLEOTIDE SEQUENCE [LARGE SCALE GENOMIC DNA]</scope>
    <source>
        <strain evidence="4 5">cv. Gransden 2004</strain>
    </source>
</reference>
<evidence type="ECO:0000313" key="3">
    <source>
        <dbReference type="EMBL" id="PNR36658.1"/>
    </source>
</evidence>
<feature type="compositionally biased region" description="Polar residues" evidence="1">
    <location>
        <begin position="105"/>
        <end position="117"/>
    </location>
</feature>
<feature type="region of interest" description="Disordered" evidence="1">
    <location>
        <begin position="65"/>
        <end position="137"/>
    </location>
</feature>
<protein>
    <submittedName>
        <fullName evidence="3 4">Uncharacterized protein</fullName>
    </submittedName>
</protein>